<accession>A0A927HE72</accession>
<name>A0A927HE72_9BACI</name>
<evidence type="ECO:0008006" key="3">
    <source>
        <dbReference type="Google" id="ProtNLM"/>
    </source>
</evidence>
<sequence length="109" mass="13087">MDCFAFDKRLGISIPNLQQDWELYSTEQQHNILLKWEQIRGHIPDRIKQLEMLINKKQDELNREDSFERSCSLNSEIADLASIINDLWLYYRTHQHISDNFPTEQKSHL</sequence>
<proteinExistence type="predicted"/>
<evidence type="ECO:0000313" key="2">
    <source>
        <dbReference type="Proteomes" id="UP000602076"/>
    </source>
</evidence>
<evidence type="ECO:0000313" key="1">
    <source>
        <dbReference type="EMBL" id="MBD3110213.1"/>
    </source>
</evidence>
<comment type="caution">
    <text evidence="1">The sequence shown here is derived from an EMBL/GenBank/DDBJ whole genome shotgun (WGS) entry which is preliminary data.</text>
</comment>
<dbReference type="Proteomes" id="UP000602076">
    <property type="component" value="Unassembled WGS sequence"/>
</dbReference>
<protein>
    <recommendedName>
        <fullName evidence="3">Radical SAM protein</fullName>
    </recommendedName>
</protein>
<gene>
    <name evidence="1" type="ORF">IEO70_17915</name>
</gene>
<dbReference type="EMBL" id="JACXSI010000060">
    <property type="protein sequence ID" value="MBD3110213.1"/>
    <property type="molecule type" value="Genomic_DNA"/>
</dbReference>
<dbReference type="AlphaFoldDB" id="A0A927HE72"/>
<reference evidence="1" key="1">
    <citation type="submission" date="2020-09" db="EMBL/GenBank/DDBJ databases">
        <title>Bacillus faecalis sp. nov., a moderately halophilic bacterium isolated from cow faeces.</title>
        <authorList>
            <person name="Jiang L."/>
            <person name="Lee J."/>
        </authorList>
    </citation>
    <scope>NUCLEOTIDE SEQUENCE</scope>
    <source>
        <strain evidence="1">AGMB 02131</strain>
    </source>
</reference>
<organism evidence="1 2">
    <name type="scientific">Peribacillus faecalis</name>
    <dbReference type="NCBI Taxonomy" id="2772559"/>
    <lineage>
        <taxon>Bacteria</taxon>
        <taxon>Bacillati</taxon>
        <taxon>Bacillota</taxon>
        <taxon>Bacilli</taxon>
        <taxon>Bacillales</taxon>
        <taxon>Bacillaceae</taxon>
        <taxon>Peribacillus</taxon>
    </lineage>
</organism>
<keyword evidence="2" id="KW-1185">Reference proteome</keyword>